<evidence type="ECO:0000313" key="2">
    <source>
        <dbReference type="Ensembl" id="ENSCCRP00020106776.1"/>
    </source>
</evidence>
<evidence type="ECO:0000256" key="1">
    <source>
        <dbReference type="SAM" id="MobiDB-lite"/>
    </source>
</evidence>
<feature type="region of interest" description="Disordered" evidence="1">
    <location>
        <begin position="58"/>
        <end position="106"/>
    </location>
</feature>
<dbReference type="Ensembl" id="ENSCCRT00020116642.1">
    <property type="protein sequence ID" value="ENSCCRP00020106776.1"/>
    <property type="gene ID" value="ENSCCRG00020048718.1"/>
</dbReference>
<proteinExistence type="predicted"/>
<name>A0A8C2KBD9_CYPCA</name>
<reference evidence="2" key="1">
    <citation type="submission" date="2025-08" db="UniProtKB">
        <authorList>
            <consortium name="Ensembl"/>
        </authorList>
    </citation>
    <scope>IDENTIFICATION</scope>
</reference>
<accession>A0A8C2KBD9</accession>
<feature type="compositionally biased region" description="Basic and acidic residues" evidence="1">
    <location>
        <begin position="58"/>
        <end position="73"/>
    </location>
</feature>
<protein>
    <submittedName>
        <fullName evidence="2">Uncharacterized protein</fullName>
    </submittedName>
</protein>
<feature type="compositionally biased region" description="Polar residues" evidence="1">
    <location>
        <begin position="95"/>
        <end position="106"/>
    </location>
</feature>
<sequence>MRACLAEAAVTLTAQLFHVSKTTVFMTAYAIEYGLSNAIVQSTQNYCSKGTANLNIHHKDPVSTKTDHRELHKANVHKRAAIDPLQGYERHHQNRPSTISDSTVTL</sequence>
<evidence type="ECO:0000313" key="3">
    <source>
        <dbReference type="Proteomes" id="UP000694701"/>
    </source>
</evidence>
<dbReference type="AlphaFoldDB" id="A0A8C2KBD9"/>
<dbReference type="Proteomes" id="UP000694701">
    <property type="component" value="Unplaced"/>
</dbReference>
<organism evidence="2 3">
    <name type="scientific">Cyprinus carpio</name>
    <name type="common">Common carp</name>
    <dbReference type="NCBI Taxonomy" id="7962"/>
    <lineage>
        <taxon>Eukaryota</taxon>
        <taxon>Metazoa</taxon>
        <taxon>Chordata</taxon>
        <taxon>Craniata</taxon>
        <taxon>Vertebrata</taxon>
        <taxon>Euteleostomi</taxon>
        <taxon>Actinopterygii</taxon>
        <taxon>Neopterygii</taxon>
        <taxon>Teleostei</taxon>
        <taxon>Ostariophysi</taxon>
        <taxon>Cypriniformes</taxon>
        <taxon>Cyprinidae</taxon>
        <taxon>Cyprininae</taxon>
        <taxon>Cyprinus</taxon>
    </lineage>
</organism>